<dbReference type="AlphaFoldDB" id="A0A8S1RGM0"/>
<accession>A0A8S1RGM0</accession>
<evidence type="ECO:0000313" key="1">
    <source>
        <dbReference type="EMBL" id="CAD8127138.1"/>
    </source>
</evidence>
<name>A0A8S1RGM0_9CILI</name>
<organism evidence="1 2">
    <name type="scientific">Paramecium sonneborni</name>
    <dbReference type="NCBI Taxonomy" id="65129"/>
    <lineage>
        <taxon>Eukaryota</taxon>
        <taxon>Sar</taxon>
        <taxon>Alveolata</taxon>
        <taxon>Ciliophora</taxon>
        <taxon>Intramacronucleata</taxon>
        <taxon>Oligohymenophorea</taxon>
        <taxon>Peniculida</taxon>
        <taxon>Parameciidae</taxon>
        <taxon>Paramecium</taxon>
    </lineage>
</organism>
<dbReference type="EMBL" id="CAJJDN010000173">
    <property type="protein sequence ID" value="CAD8127138.1"/>
    <property type="molecule type" value="Genomic_DNA"/>
</dbReference>
<protein>
    <submittedName>
        <fullName evidence="1">Uncharacterized protein</fullName>
    </submittedName>
</protein>
<proteinExistence type="predicted"/>
<comment type="caution">
    <text evidence="1">The sequence shown here is derived from an EMBL/GenBank/DDBJ whole genome shotgun (WGS) entry which is preliminary data.</text>
</comment>
<evidence type="ECO:0000313" key="2">
    <source>
        <dbReference type="Proteomes" id="UP000692954"/>
    </source>
</evidence>
<gene>
    <name evidence="1" type="ORF">PSON_ATCC_30995.1.T1730060</name>
</gene>
<sequence length="262" mass="30109">MIYNNSQASQSHFGQIVAQTPLHRQNRTQDQATLSKYQSPTLRQAVSPKAAREYLNSLKSFICQYEAKSTINRIASQSTYEIQQQQPYLYYPVANRKNDDFKMMTPSKIEVRKLNENGTIHSLRYYYLKQAALGSSIDIPQSQQIMIVGLKHSGKKKLLQELIKRIMPKQFKLSLQTESGEKTINLQLNDDIKQTIKSILTGLKHYQLIVQGEKNIIVCRGLDGFKRDKNDKGILIVCVKPGKEEKIDCIKTLKFLEEINKN</sequence>
<dbReference type="OrthoDB" id="287080at2759"/>
<keyword evidence="2" id="KW-1185">Reference proteome</keyword>
<reference evidence="1" key="1">
    <citation type="submission" date="2021-01" db="EMBL/GenBank/DDBJ databases">
        <authorList>
            <consortium name="Genoscope - CEA"/>
            <person name="William W."/>
        </authorList>
    </citation>
    <scope>NUCLEOTIDE SEQUENCE</scope>
</reference>
<dbReference type="Proteomes" id="UP000692954">
    <property type="component" value="Unassembled WGS sequence"/>
</dbReference>